<reference evidence="1 3" key="2">
    <citation type="submission" date="2018-08" db="EMBL/GenBank/DDBJ databases">
        <title>Complete genome of the Arcobacter ellisii type strain LMG 26155.</title>
        <authorList>
            <person name="Miller W.G."/>
            <person name="Yee E."/>
            <person name="Bono J.L."/>
        </authorList>
    </citation>
    <scope>NUCLEOTIDE SEQUENCE [LARGE SCALE GENOMIC DNA]</scope>
    <source>
        <strain evidence="1 3">LMG 26155</strain>
    </source>
</reference>
<dbReference type="RefSeq" id="WP_118916129.1">
    <property type="nucleotide sequence ID" value="NZ_CP032097.1"/>
</dbReference>
<evidence type="ECO:0000313" key="1">
    <source>
        <dbReference type="EMBL" id="AXX93877.1"/>
    </source>
</evidence>
<name>A0A347U4U9_9BACT</name>
<sequence>MSNDEQINNSPNFSLYTKNEFLQQKFIDEIMSIAYKYNILKNENQLISSTEKNYLYIINYVLELHKKRENLPSDIENLFLNNIFFKEQINQFLEKKLINLIKDDNIHFIKDINVLAYISTIGSKEYILNSYYEYDLTAIEKVFRFYENYLQKIFFDKKELFLLTFDLYIILLKTLIQLCTINSIDLIKKRNINQIIELMTETINIVKFTIPLSNDNLSKINNLQGKYLYYFSHLDEILIDVDDLDRSFERYLLCLEKQEDGFTLSKNNNFGFEDDILENSEFLIFKNYSSILLLKLLKKLRDIPNSPRFIDNPYFQKILKIYFKKFSLEDEIVIPKSINELEKILLSSLLYNYNSNLNFEKKLNYHFVIEDFILSDKDFDNKNLETIYRILFFASDIEDFKYSHITQILTNSKVVKNDYHEFFKLAIFDLFINKFKNSKFDDELNTILEKISTYVLQNTFDFHLVSICSKIFINISLIFSTHQKKINKAKDLYALFILLNNFDILESNYQKINNKLLENFNFTKEYVRTSFLNDFFIIKDFELYQELEFLDKKVKNNSLNIEETINILTQFLSTKVFYNLCKIHISQSNHNDFFDFEFEKYIIKIDHKYLICFLFPKIHENSFYKILEHNKKFIKDEISKIFKHFNQKDLTSFLLDDDDLTF</sequence>
<organism evidence="2 4">
    <name type="scientific">Arcobacter ellisii</name>
    <dbReference type="NCBI Taxonomy" id="913109"/>
    <lineage>
        <taxon>Bacteria</taxon>
        <taxon>Pseudomonadati</taxon>
        <taxon>Campylobacterota</taxon>
        <taxon>Epsilonproteobacteria</taxon>
        <taxon>Campylobacterales</taxon>
        <taxon>Arcobacteraceae</taxon>
        <taxon>Arcobacter</taxon>
    </lineage>
</organism>
<dbReference type="EMBL" id="NXIG01000001">
    <property type="protein sequence ID" value="RXI33072.1"/>
    <property type="molecule type" value="Genomic_DNA"/>
</dbReference>
<evidence type="ECO:0000313" key="3">
    <source>
        <dbReference type="Proteomes" id="UP000262582"/>
    </source>
</evidence>
<dbReference type="EMBL" id="CP032097">
    <property type="protein sequence ID" value="AXX93877.1"/>
    <property type="molecule type" value="Genomic_DNA"/>
</dbReference>
<accession>A0A347U4U9</accession>
<dbReference type="KEGG" id="aell:AELL_0172"/>
<evidence type="ECO:0000313" key="4">
    <source>
        <dbReference type="Proteomes" id="UP000290588"/>
    </source>
</evidence>
<dbReference type="Proteomes" id="UP000290588">
    <property type="component" value="Unassembled WGS sequence"/>
</dbReference>
<dbReference type="Proteomes" id="UP000262582">
    <property type="component" value="Chromosome"/>
</dbReference>
<dbReference type="OrthoDB" id="5348025at2"/>
<evidence type="ECO:0000313" key="2">
    <source>
        <dbReference type="EMBL" id="RXI33072.1"/>
    </source>
</evidence>
<reference evidence="2 4" key="1">
    <citation type="submission" date="2017-09" db="EMBL/GenBank/DDBJ databases">
        <title>Genomics of the genus Arcobacter.</title>
        <authorList>
            <person name="Perez-Cataluna A."/>
            <person name="Figueras M.J."/>
            <person name="Salas-Masso N."/>
        </authorList>
    </citation>
    <scope>NUCLEOTIDE SEQUENCE [LARGE SCALE GENOMIC DNA]</scope>
    <source>
        <strain evidence="2 4">CECT 7837</strain>
    </source>
</reference>
<proteinExistence type="predicted"/>
<protein>
    <submittedName>
        <fullName evidence="1">Membrane protein</fullName>
    </submittedName>
</protein>
<gene>
    <name evidence="1" type="ORF">AELL_0172</name>
    <name evidence="2" type="ORF">CP962_01295</name>
</gene>
<dbReference type="AlphaFoldDB" id="A0A347U4U9"/>
<keyword evidence="3" id="KW-1185">Reference proteome</keyword>